<keyword evidence="5 7" id="KW-1133">Transmembrane helix</keyword>
<dbReference type="Proteomes" id="UP000308149">
    <property type="component" value="Chromosome"/>
</dbReference>
<evidence type="ECO:0000256" key="1">
    <source>
        <dbReference type="ARBA" id="ARBA00004651"/>
    </source>
</evidence>
<name>A0A5B7ZRF7_9GAMM</name>
<dbReference type="Pfam" id="PF03994">
    <property type="entry name" value="DUF350"/>
    <property type="match status" value="1"/>
</dbReference>
<feature type="transmembrane region" description="Helical" evidence="7">
    <location>
        <begin position="43"/>
        <end position="63"/>
    </location>
</feature>
<proteinExistence type="inferred from homology"/>
<comment type="similarity">
    <text evidence="2">Belongs to the UPF0719 family.</text>
</comment>
<evidence type="ECO:0000256" key="6">
    <source>
        <dbReference type="ARBA" id="ARBA00023136"/>
    </source>
</evidence>
<evidence type="ECO:0000256" key="5">
    <source>
        <dbReference type="ARBA" id="ARBA00022989"/>
    </source>
</evidence>
<accession>A0A5B7ZRF7</accession>
<dbReference type="EMBL" id="CP040871">
    <property type="protein sequence ID" value="QDA57771.1"/>
    <property type="molecule type" value="Genomic_DNA"/>
</dbReference>
<evidence type="ECO:0000313" key="9">
    <source>
        <dbReference type="Proteomes" id="UP000308149"/>
    </source>
</evidence>
<dbReference type="GO" id="GO:0005886">
    <property type="term" value="C:plasma membrane"/>
    <property type="evidence" value="ECO:0007669"/>
    <property type="project" value="UniProtKB-SubCell"/>
</dbReference>
<feature type="transmembrane region" description="Helical" evidence="7">
    <location>
        <begin position="75"/>
        <end position="97"/>
    </location>
</feature>
<protein>
    <submittedName>
        <fullName evidence="8">DUF350 domain-containing protein</fullName>
    </submittedName>
</protein>
<dbReference type="KEGG" id="thes:FHQ07_10855"/>
<dbReference type="RefSeq" id="WP_139716822.1">
    <property type="nucleotide sequence ID" value="NZ_CP040871.1"/>
</dbReference>
<organism evidence="8 9">
    <name type="scientific">Thermomonas aquatica</name>
    <dbReference type="NCBI Taxonomy" id="2202149"/>
    <lineage>
        <taxon>Bacteria</taxon>
        <taxon>Pseudomonadati</taxon>
        <taxon>Pseudomonadota</taxon>
        <taxon>Gammaproteobacteria</taxon>
        <taxon>Lysobacterales</taxon>
        <taxon>Lysobacteraceae</taxon>
        <taxon>Thermomonas</taxon>
    </lineage>
</organism>
<sequence length="132" mass="13832">MHFTQGLADFAIYFGMGLGFMVLYVVLYLHATPHREITLIRGDNLPAAVVLAGALLGFALPLASALRTASGLLDVAAWAFMALAAQLAAYALVALLLKDFSKRINRGEMAAAVLAAAIHLGVGLINSAAMSF</sequence>
<evidence type="ECO:0000313" key="8">
    <source>
        <dbReference type="EMBL" id="QDA57771.1"/>
    </source>
</evidence>
<evidence type="ECO:0000256" key="4">
    <source>
        <dbReference type="ARBA" id="ARBA00022692"/>
    </source>
</evidence>
<keyword evidence="6 7" id="KW-0472">Membrane</keyword>
<feature type="transmembrane region" description="Helical" evidence="7">
    <location>
        <begin position="109"/>
        <end position="129"/>
    </location>
</feature>
<dbReference type="InterPro" id="IPR007140">
    <property type="entry name" value="DUF350"/>
</dbReference>
<evidence type="ECO:0000256" key="7">
    <source>
        <dbReference type="SAM" id="Phobius"/>
    </source>
</evidence>
<dbReference type="OrthoDB" id="5573330at2"/>
<keyword evidence="4 7" id="KW-0812">Transmembrane</keyword>
<gene>
    <name evidence="8" type="ORF">FHQ07_10855</name>
</gene>
<dbReference type="PANTHER" id="PTHR40043:SF1">
    <property type="entry name" value="UPF0719 INNER MEMBRANE PROTEIN YJFL"/>
    <property type="match status" value="1"/>
</dbReference>
<evidence type="ECO:0000256" key="2">
    <source>
        <dbReference type="ARBA" id="ARBA00005779"/>
    </source>
</evidence>
<dbReference type="AlphaFoldDB" id="A0A5B7ZRF7"/>
<dbReference type="PANTHER" id="PTHR40043">
    <property type="entry name" value="UPF0719 INNER MEMBRANE PROTEIN YJFL"/>
    <property type="match status" value="1"/>
</dbReference>
<evidence type="ECO:0000256" key="3">
    <source>
        <dbReference type="ARBA" id="ARBA00022475"/>
    </source>
</evidence>
<feature type="transmembrane region" description="Helical" evidence="7">
    <location>
        <begin position="12"/>
        <end position="31"/>
    </location>
</feature>
<keyword evidence="9" id="KW-1185">Reference proteome</keyword>
<keyword evidence="3" id="KW-1003">Cell membrane</keyword>
<reference evidence="8 9" key="1">
    <citation type="submission" date="2019-06" db="EMBL/GenBank/DDBJ databases">
        <title>Thermomonas aquatica sp. nov., isolated from an industrial wastewater treatment plant.</title>
        <authorList>
            <person name="Jeon J.H."/>
            <person name="Park D.-S."/>
        </authorList>
    </citation>
    <scope>NUCLEOTIDE SEQUENCE [LARGE SCALE GENOMIC DNA]</scope>
    <source>
        <strain evidence="8 9">SY21</strain>
    </source>
</reference>
<comment type="subcellular location">
    <subcellularLocation>
        <location evidence="1">Cell membrane</location>
        <topology evidence="1">Multi-pass membrane protein</topology>
    </subcellularLocation>
</comment>